<reference evidence="15" key="2">
    <citation type="submission" date="2020-09" db="EMBL/GenBank/DDBJ databases">
        <authorList>
            <person name="Sun Q."/>
            <person name="Zhou Y."/>
        </authorList>
    </citation>
    <scope>NUCLEOTIDE SEQUENCE</scope>
    <source>
        <strain evidence="15">CGMCC 1.12785</strain>
    </source>
</reference>
<sequence length="243" mass="26033">MSPNPDLLLRDPGIDHERALAETGQRYLIGIDEVGRGAVAGPVCVGAVAVDLHALTLLEGVRDSKLLTPAQREALVPAIRSWGTACAVGEASPDEIDAFGITTALRLAGRRAIAELRLPGPDADAGPARGCSILLDGSHDWLSDPAADLFTVDAEALTGMPELPPYPVRTLIKGDRSVLTIAAASVLAKVHRDGIMVTLHDEHPQYEWVRNMGYKTAAHSRAIAAHGLCRYHRRSWRIQGVQP</sequence>
<comment type="similarity">
    <text evidence="5 13">Belongs to the RNase HII family.</text>
</comment>
<protein>
    <recommendedName>
        <fullName evidence="13">Ribonuclease</fullName>
        <ecNumber evidence="13">3.1.26.4</ecNumber>
    </recommendedName>
</protein>
<evidence type="ECO:0000313" key="16">
    <source>
        <dbReference type="Proteomes" id="UP000616114"/>
    </source>
</evidence>
<dbReference type="GO" id="GO:0046872">
    <property type="term" value="F:metal ion binding"/>
    <property type="evidence" value="ECO:0007669"/>
    <property type="project" value="UniProtKB-KW"/>
</dbReference>
<feature type="domain" description="RNase H type-2" evidence="14">
    <location>
        <begin position="26"/>
        <end position="243"/>
    </location>
</feature>
<comment type="subcellular location">
    <subcellularLocation>
        <location evidence="4">Cytoplasm</location>
    </subcellularLocation>
</comment>
<dbReference type="PANTHER" id="PTHR10954">
    <property type="entry name" value="RIBONUCLEASE H2 SUBUNIT A"/>
    <property type="match status" value="1"/>
</dbReference>
<evidence type="ECO:0000256" key="4">
    <source>
        <dbReference type="ARBA" id="ARBA00004496"/>
    </source>
</evidence>
<keyword evidence="10 12" id="KW-0378">Hydrolase</keyword>
<evidence type="ECO:0000256" key="6">
    <source>
        <dbReference type="ARBA" id="ARBA00022490"/>
    </source>
</evidence>
<dbReference type="SUPFAM" id="SSF53098">
    <property type="entry name" value="Ribonuclease H-like"/>
    <property type="match status" value="1"/>
</dbReference>
<dbReference type="Gene3D" id="3.30.420.10">
    <property type="entry name" value="Ribonuclease H-like superfamily/Ribonuclease H"/>
    <property type="match status" value="1"/>
</dbReference>
<keyword evidence="11" id="KW-0464">Manganese</keyword>
<dbReference type="EC" id="3.1.26.4" evidence="13"/>
<evidence type="ECO:0000256" key="9">
    <source>
        <dbReference type="ARBA" id="ARBA00022759"/>
    </source>
</evidence>
<dbReference type="RefSeq" id="WP_188549086.1">
    <property type="nucleotide sequence ID" value="NZ_BMFY01000001.1"/>
</dbReference>
<reference evidence="15" key="1">
    <citation type="journal article" date="2014" name="Int. J. Syst. Evol. Microbiol.">
        <title>Complete genome sequence of Corynebacterium casei LMG S-19264T (=DSM 44701T), isolated from a smear-ripened cheese.</title>
        <authorList>
            <consortium name="US DOE Joint Genome Institute (JGI-PGF)"/>
            <person name="Walter F."/>
            <person name="Albersmeier A."/>
            <person name="Kalinowski J."/>
            <person name="Ruckert C."/>
        </authorList>
    </citation>
    <scope>NUCLEOTIDE SEQUENCE</scope>
    <source>
        <strain evidence="15">CGMCC 1.12785</strain>
    </source>
</reference>
<dbReference type="NCBIfam" id="NF000595">
    <property type="entry name" value="PRK00015.1-3"/>
    <property type="match status" value="1"/>
</dbReference>
<dbReference type="PANTHER" id="PTHR10954:SF18">
    <property type="entry name" value="RIBONUCLEASE HII"/>
    <property type="match status" value="1"/>
</dbReference>
<dbReference type="InterPro" id="IPR012337">
    <property type="entry name" value="RNaseH-like_sf"/>
</dbReference>
<evidence type="ECO:0000256" key="13">
    <source>
        <dbReference type="RuleBase" id="RU003515"/>
    </source>
</evidence>
<dbReference type="CDD" id="cd07182">
    <property type="entry name" value="RNase_HII_bacteria_HII_like"/>
    <property type="match status" value="1"/>
</dbReference>
<evidence type="ECO:0000256" key="12">
    <source>
        <dbReference type="PROSITE-ProRule" id="PRU01319"/>
    </source>
</evidence>
<gene>
    <name evidence="15" type="primary">rnhB</name>
    <name evidence="15" type="ORF">GCM10011333_02420</name>
</gene>
<evidence type="ECO:0000256" key="10">
    <source>
        <dbReference type="ARBA" id="ARBA00022801"/>
    </source>
</evidence>
<comment type="catalytic activity">
    <reaction evidence="1 12 13">
        <text>Endonucleolytic cleavage to 5'-phosphomonoester.</text>
        <dbReference type="EC" id="3.1.26.4"/>
    </reaction>
</comment>
<dbReference type="EMBL" id="BMFY01000001">
    <property type="protein sequence ID" value="GGA03246.1"/>
    <property type="molecule type" value="Genomic_DNA"/>
</dbReference>
<evidence type="ECO:0000256" key="5">
    <source>
        <dbReference type="ARBA" id="ARBA00007383"/>
    </source>
</evidence>
<dbReference type="Proteomes" id="UP000616114">
    <property type="component" value="Unassembled WGS sequence"/>
</dbReference>
<dbReference type="GO" id="GO:0006298">
    <property type="term" value="P:mismatch repair"/>
    <property type="evidence" value="ECO:0007669"/>
    <property type="project" value="TreeGrafter"/>
</dbReference>
<dbReference type="PROSITE" id="PS51975">
    <property type="entry name" value="RNASE_H_2"/>
    <property type="match status" value="1"/>
</dbReference>
<dbReference type="InterPro" id="IPR022898">
    <property type="entry name" value="RNase_HII"/>
</dbReference>
<dbReference type="GO" id="GO:0004523">
    <property type="term" value="F:RNA-DNA hybrid ribonuclease activity"/>
    <property type="evidence" value="ECO:0007669"/>
    <property type="project" value="UniProtKB-UniRule"/>
</dbReference>
<evidence type="ECO:0000256" key="3">
    <source>
        <dbReference type="ARBA" id="ARBA00004065"/>
    </source>
</evidence>
<keyword evidence="16" id="KW-1185">Reference proteome</keyword>
<feature type="binding site" evidence="12">
    <location>
        <position position="32"/>
    </location>
    <ligand>
        <name>a divalent metal cation</name>
        <dbReference type="ChEBI" id="CHEBI:60240"/>
    </ligand>
</feature>
<comment type="caution">
    <text evidence="15">The sequence shown here is derived from an EMBL/GenBank/DDBJ whole genome shotgun (WGS) entry which is preliminary data.</text>
</comment>
<dbReference type="InterPro" id="IPR036397">
    <property type="entry name" value="RNaseH_sf"/>
</dbReference>
<dbReference type="GO" id="GO:0043137">
    <property type="term" value="P:DNA replication, removal of RNA primer"/>
    <property type="evidence" value="ECO:0007669"/>
    <property type="project" value="TreeGrafter"/>
</dbReference>
<evidence type="ECO:0000256" key="2">
    <source>
        <dbReference type="ARBA" id="ARBA00001946"/>
    </source>
</evidence>
<dbReference type="GO" id="GO:0003723">
    <property type="term" value="F:RNA binding"/>
    <property type="evidence" value="ECO:0007669"/>
    <property type="project" value="UniProtKB-UniRule"/>
</dbReference>
<feature type="binding site" evidence="12">
    <location>
        <position position="136"/>
    </location>
    <ligand>
        <name>a divalent metal cation</name>
        <dbReference type="ChEBI" id="CHEBI:60240"/>
    </ligand>
</feature>
<dbReference type="GO" id="GO:0032299">
    <property type="term" value="C:ribonuclease H2 complex"/>
    <property type="evidence" value="ECO:0007669"/>
    <property type="project" value="TreeGrafter"/>
</dbReference>
<dbReference type="AlphaFoldDB" id="A0A8J2TVC3"/>
<dbReference type="Pfam" id="PF01351">
    <property type="entry name" value="RNase_HII"/>
    <property type="match status" value="2"/>
</dbReference>
<keyword evidence="9 12" id="KW-0255">Endonuclease</keyword>
<evidence type="ECO:0000256" key="11">
    <source>
        <dbReference type="ARBA" id="ARBA00023211"/>
    </source>
</evidence>
<evidence type="ECO:0000313" key="15">
    <source>
        <dbReference type="EMBL" id="GGA03246.1"/>
    </source>
</evidence>
<dbReference type="GO" id="GO:0005737">
    <property type="term" value="C:cytoplasm"/>
    <property type="evidence" value="ECO:0007669"/>
    <property type="project" value="UniProtKB-SubCell"/>
</dbReference>
<name>A0A8J2TVC3_9MICO</name>
<keyword evidence="6" id="KW-0963">Cytoplasm</keyword>
<accession>A0A8J2TVC3</accession>
<keyword evidence="8 12" id="KW-0479">Metal-binding</keyword>
<dbReference type="InterPro" id="IPR024567">
    <property type="entry name" value="RNase_HII/HIII_dom"/>
</dbReference>
<comment type="cofactor">
    <cofactor evidence="2">
        <name>Mg(2+)</name>
        <dbReference type="ChEBI" id="CHEBI:18420"/>
    </cofactor>
</comment>
<keyword evidence="7 12" id="KW-0540">Nuclease</keyword>
<evidence type="ECO:0000256" key="7">
    <source>
        <dbReference type="ARBA" id="ARBA00022722"/>
    </source>
</evidence>
<proteinExistence type="inferred from homology"/>
<organism evidence="15 16">
    <name type="scientific">Sediminivirga luteola</name>
    <dbReference type="NCBI Taxonomy" id="1774748"/>
    <lineage>
        <taxon>Bacteria</taxon>
        <taxon>Bacillati</taxon>
        <taxon>Actinomycetota</taxon>
        <taxon>Actinomycetes</taxon>
        <taxon>Micrococcales</taxon>
        <taxon>Brevibacteriaceae</taxon>
        <taxon>Sediminivirga</taxon>
    </lineage>
</organism>
<comment type="cofactor">
    <cofactor evidence="12">
        <name>Mn(2+)</name>
        <dbReference type="ChEBI" id="CHEBI:29035"/>
    </cofactor>
    <cofactor evidence="12">
        <name>Mg(2+)</name>
        <dbReference type="ChEBI" id="CHEBI:18420"/>
    </cofactor>
    <text evidence="12">Manganese or magnesium. Binds 1 divalent metal ion per monomer in the absence of substrate. May bind a second metal ion after substrate binding.</text>
</comment>
<evidence type="ECO:0000256" key="8">
    <source>
        <dbReference type="ARBA" id="ARBA00022723"/>
    </source>
</evidence>
<comment type="function">
    <text evidence="3 13">Endonuclease that specifically degrades the RNA of RNA-DNA hybrids.</text>
</comment>
<dbReference type="InterPro" id="IPR001352">
    <property type="entry name" value="RNase_HII/HIII"/>
</dbReference>
<evidence type="ECO:0000256" key="1">
    <source>
        <dbReference type="ARBA" id="ARBA00000077"/>
    </source>
</evidence>
<feature type="binding site" evidence="12">
    <location>
        <position position="33"/>
    </location>
    <ligand>
        <name>a divalent metal cation</name>
        <dbReference type="ChEBI" id="CHEBI:60240"/>
    </ligand>
</feature>
<evidence type="ECO:0000259" key="14">
    <source>
        <dbReference type="PROSITE" id="PS51975"/>
    </source>
</evidence>